<name>A0A5N6RIU0_9ROSI</name>
<evidence type="ECO:0000313" key="2">
    <source>
        <dbReference type="Proteomes" id="UP000327013"/>
    </source>
</evidence>
<sequence length="69" mass="7887">MAGKRSADALDHYFRKTNSTFKLVWCRWLRLVAVEEKIVKTIQGLKAAAKDVEEDAHLGGFSEAFLYQQ</sequence>
<dbReference type="Proteomes" id="UP000327013">
    <property type="component" value="Chromosome 7"/>
</dbReference>
<gene>
    <name evidence="1" type="ORF">FH972_016426</name>
</gene>
<proteinExistence type="predicted"/>
<dbReference type="AlphaFoldDB" id="A0A5N6RIU0"/>
<accession>A0A5N6RIU0</accession>
<organism evidence="1 2">
    <name type="scientific">Carpinus fangiana</name>
    <dbReference type="NCBI Taxonomy" id="176857"/>
    <lineage>
        <taxon>Eukaryota</taxon>
        <taxon>Viridiplantae</taxon>
        <taxon>Streptophyta</taxon>
        <taxon>Embryophyta</taxon>
        <taxon>Tracheophyta</taxon>
        <taxon>Spermatophyta</taxon>
        <taxon>Magnoliopsida</taxon>
        <taxon>eudicotyledons</taxon>
        <taxon>Gunneridae</taxon>
        <taxon>Pentapetalae</taxon>
        <taxon>rosids</taxon>
        <taxon>fabids</taxon>
        <taxon>Fagales</taxon>
        <taxon>Betulaceae</taxon>
        <taxon>Carpinus</taxon>
    </lineage>
</organism>
<protein>
    <submittedName>
        <fullName evidence="1">Uncharacterized protein</fullName>
    </submittedName>
</protein>
<keyword evidence="2" id="KW-1185">Reference proteome</keyword>
<dbReference type="EMBL" id="CM017327">
    <property type="protein sequence ID" value="KAE8098357.1"/>
    <property type="molecule type" value="Genomic_DNA"/>
</dbReference>
<reference evidence="1 2" key="1">
    <citation type="submission" date="2019-06" db="EMBL/GenBank/DDBJ databases">
        <title>A chromosomal-level reference genome of Carpinus fangiana (Coryloideae, Betulaceae).</title>
        <authorList>
            <person name="Yang X."/>
            <person name="Wang Z."/>
            <person name="Zhang L."/>
            <person name="Hao G."/>
            <person name="Liu J."/>
            <person name="Yang Y."/>
        </authorList>
    </citation>
    <scope>NUCLEOTIDE SEQUENCE [LARGE SCALE GENOMIC DNA]</scope>
    <source>
        <strain evidence="1">Cfa_2016G</strain>
        <tissue evidence="1">Leaf</tissue>
    </source>
</reference>
<evidence type="ECO:0000313" key="1">
    <source>
        <dbReference type="EMBL" id="KAE8098357.1"/>
    </source>
</evidence>